<dbReference type="InterPro" id="IPR050744">
    <property type="entry name" value="AI-2_Isomerase_LsrG"/>
</dbReference>
<dbReference type="STRING" id="690567.153"/>
<dbReference type="InterPro" id="IPR011008">
    <property type="entry name" value="Dimeric_a/b-barrel"/>
</dbReference>
<evidence type="ECO:0000313" key="3">
    <source>
        <dbReference type="Proteomes" id="UP000045545"/>
    </source>
</evidence>
<sequence>MIVITAIFKSKPGQEKELEEVLKTIIPKVQEEEGTVRYTLHRAKGDPGQFMFYEMYKDKAALDYHGSTPYFKEFSAQIAGLLEAKPQITIYEEIASI</sequence>
<protein>
    <submittedName>
        <fullName evidence="2">Dimeric alpha-beta barrel</fullName>
    </submittedName>
</protein>
<organism evidence="2 3">
    <name type="scientific">Syntrophomonas zehnderi OL-4</name>
    <dbReference type="NCBI Taxonomy" id="690567"/>
    <lineage>
        <taxon>Bacteria</taxon>
        <taxon>Bacillati</taxon>
        <taxon>Bacillota</taxon>
        <taxon>Clostridia</taxon>
        <taxon>Eubacteriales</taxon>
        <taxon>Syntrophomonadaceae</taxon>
        <taxon>Syntrophomonas</taxon>
    </lineage>
</organism>
<evidence type="ECO:0000259" key="1">
    <source>
        <dbReference type="PROSITE" id="PS51725"/>
    </source>
</evidence>
<name>A0A0E4G8X4_9FIRM</name>
<dbReference type="PANTHER" id="PTHR33336:SF3">
    <property type="entry name" value="ABM DOMAIN-CONTAINING PROTEIN"/>
    <property type="match status" value="1"/>
</dbReference>
<dbReference type="PANTHER" id="PTHR33336">
    <property type="entry name" value="QUINOL MONOOXYGENASE YGIN-RELATED"/>
    <property type="match status" value="1"/>
</dbReference>
<dbReference type="Pfam" id="PF03992">
    <property type="entry name" value="ABM"/>
    <property type="match status" value="1"/>
</dbReference>
<dbReference type="OrthoDB" id="9806189at2"/>
<accession>A0A0E4G8X4</accession>
<dbReference type="PROSITE" id="PS51725">
    <property type="entry name" value="ABM"/>
    <property type="match status" value="1"/>
</dbReference>
<dbReference type="InterPro" id="IPR007138">
    <property type="entry name" value="ABM_dom"/>
</dbReference>
<dbReference type="GO" id="GO:0003824">
    <property type="term" value="F:catalytic activity"/>
    <property type="evidence" value="ECO:0007669"/>
    <property type="project" value="TreeGrafter"/>
</dbReference>
<reference evidence="2 3" key="1">
    <citation type="submission" date="2015-03" db="EMBL/GenBank/DDBJ databases">
        <authorList>
            <person name="Murphy D."/>
        </authorList>
    </citation>
    <scope>NUCLEOTIDE SEQUENCE [LARGE SCALE GENOMIC DNA]</scope>
    <source>
        <strain evidence="2 3">OL-4</strain>
    </source>
</reference>
<dbReference type="AlphaFoldDB" id="A0A0E4G8X4"/>
<dbReference type="RefSeq" id="WP_046494747.1">
    <property type="nucleotide sequence ID" value="NZ_CGIH01000004.1"/>
</dbReference>
<gene>
    <name evidence="2" type="ORF">153</name>
</gene>
<dbReference type="Proteomes" id="UP000045545">
    <property type="component" value="Unassembled WGS sequence"/>
</dbReference>
<proteinExistence type="predicted"/>
<evidence type="ECO:0000313" key="2">
    <source>
        <dbReference type="EMBL" id="CFW99481.1"/>
    </source>
</evidence>
<dbReference type="SUPFAM" id="SSF54909">
    <property type="entry name" value="Dimeric alpha+beta barrel"/>
    <property type="match status" value="1"/>
</dbReference>
<dbReference type="Gene3D" id="3.30.70.100">
    <property type="match status" value="1"/>
</dbReference>
<keyword evidence="3" id="KW-1185">Reference proteome</keyword>
<feature type="domain" description="ABM" evidence="1">
    <location>
        <begin position="2"/>
        <end position="91"/>
    </location>
</feature>
<dbReference type="EMBL" id="CGIH01000004">
    <property type="protein sequence ID" value="CFW99481.1"/>
    <property type="molecule type" value="Genomic_DNA"/>
</dbReference>